<dbReference type="EMBL" id="NCEQ01000010">
    <property type="protein sequence ID" value="OYX56040.1"/>
    <property type="molecule type" value="Genomic_DNA"/>
</dbReference>
<organism evidence="1 2">
    <name type="scientific">Brevundimonas subvibrioides</name>
    <dbReference type="NCBI Taxonomy" id="74313"/>
    <lineage>
        <taxon>Bacteria</taxon>
        <taxon>Pseudomonadati</taxon>
        <taxon>Pseudomonadota</taxon>
        <taxon>Alphaproteobacteria</taxon>
        <taxon>Caulobacterales</taxon>
        <taxon>Caulobacteraceae</taxon>
        <taxon>Brevundimonas</taxon>
    </lineage>
</organism>
<gene>
    <name evidence="1" type="ORF">B7Y86_11385</name>
</gene>
<dbReference type="Proteomes" id="UP000216147">
    <property type="component" value="Unassembled WGS sequence"/>
</dbReference>
<dbReference type="AlphaFoldDB" id="A0A258HGE0"/>
<proteinExistence type="predicted"/>
<name>A0A258HGE0_9CAUL</name>
<evidence type="ECO:0000313" key="1">
    <source>
        <dbReference type="EMBL" id="OYX56040.1"/>
    </source>
</evidence>
<protein>
    <submittedName>
        <fullName evidence="1">Uncharacterized protein</fullName>
    </submittedName>
</protein>
<sequence length="230" mass="24540">MIERAGRVVGGPTPIAAALAIVTAVAALALTAAPAGSQTRPAPAPNPVLEARAITRMVTAAEVADWARERRDAPAMIVAARMLGDIPTRRENGDEPFLTHAALLDEAETFAGGDRVLLDQISRERSPDKGVRASPFGAGPIVVVRRLRARETYSFTIEARRNEVLRVAAIGDGDTNIDLALRDQNGAVVCSDGSLDHYPVCTVARPQAGPIRIEIVNRGEVWSRVQILTN</sequence>
<evidence type="ECO:0000313" key="2">
    <source>
        <dbReference type="Proteomes" id="UP000216147"/>
    </source>
</evidence>
<comment type="caution">
    <text evidence="1">The sequence shown here is derived from an EMBL/GenBank/DDBJ whole genome shotgun (WGS) entry which is preliminary data.</text>
</comment>
<reference evidence="1 2" key="1">
    <citation type="submission" date="2017-03" db="EMBL/GenBank/DDBJ databases">
        <title>Lifting the veil on microbial sulfur biogeochemistry in mining wastewaters.</title>
        <authorList>
            <person name="Kantor R.S."/>
            <person name="Colenbrander Nelson T."/>
            <person name="Marshall S."/>
            <person name="Bennett D."/>
            <person name="Apte S."/>
            <person name="Camacho D."/>
            <person name="Thomas B.C."/>
            <person name="Warren L.A."/>
            <person name="Banfield J.F."/>
        </authorList>
    </citation>
    <scope>NUCLEOTIDE SEQUENCE [LARGE SCALE GENOMIC DNA]</scope>
    <source>
        <strain evidence="1">32-68-21</strain>
    </source>
</reference>
<accession>A0A258HGE0</accession>